<protein>
    <recommendedName>
        <fullName evidence="3">DUF1826 domain-containing protein</fullName>
    </recommendedName>
</protein>
<evidence type="ECO:0000313" key="2">
    <source>
        <dbReference type="Proteomes" id="UP000001635"/>
    </source>
</evidence>
<keyword evidence="2" id="KW-1185">Reference proteome</keyword>
<organism evidence="1 2">
    <name type="scientific">Cyclobacterium marinum (strain ATCC 25205 / DSM 745 / LMG 13164 / NCIMB 1802)</name>
    <name type="common">Flectobacillus marinus</name>
    <dbReference type="NCBI Taxonomy" id="880070"/>
    <lineage>
        <taxon>Bacteria</taxon>
        <taxon>Pseudomonadati</taxon>
        <taxon>Bacteroidota</taxon>
        <taxon>Cytophagia</taxon>
        <taxon>Cytophagales</taxon>
        <taxon>Cyclobacteriaceae</taxon>
        <taxon>Cyclobacterium</taxon>
    </lineage>
</organism>
<reference evidence="2" key="1">
    <citation type="submission" date="2011-07" db="EMBL/GenBank/DDBJ databases">
        <title>The complete genome of Cyclobacterium marinum DSM 745.</title>
        <authorList>
            <person name="Lucas S."/>
            <person name="Han J."/>
            <person name="Lapidus A."/>
            <person name="Bruce D."/>
            <person name="Goodwin L."/>
            <person name="Pitluck S."/>
            <person name="Peters L."/>
            <person name="Kyrpides N."/>
            <person name="Mavromatis K."/>
            <person name="Ivanova N."/>
            <person name="Ovchinnikova G."/>
            <person name="Chertkov O."/>
            <person name="Detter J.C."/>
            <person name="Tapia R."/>
            <person name="Han C."/>
            <person name="Land M."/>
            <person name="Hauser L."/>
            <person name="Markowitz V."/>
            <person name="Cheng J.-F."/>
            <person name="Hugenholtz P."/>
            <person name="Woyke T."/>
            <person name="Wu D."/>
            <person name="Tindall B."/>
            <person name="Schuetze A."/>
            <person name="Brambilla E."/>
            <person name="Klenk H.-P."/>
            <person name="Eisen J.A."/>
        </authorList>
    </citation>
    <scope>NUCLEOTIDE SEQUENCE [LARGE SCALE GENOMIC DNA]</scope>
    <source>
        <strain evidence="2">ATCC 25205 / DSM 745 / LMG 13164 / NCIMB 1802</strain>
    </source>
</reference>
<name>G0J5Q1_CYCMS</name>
<evidence type="ECO:0008006" key="3">
    <source>
        <dbReference type="Google" id="ProtNLM"/>
    </source>
</evidence>
<accession>G0J5Q1</accession>
<dbReference type="HOGENOM" id="CLU_078496_0_0_10"/>
<dbReference type="EMBL" id="CP002955">
    <property type="protein sequence ID" value="AEL25352.1"/>
    <property type="molecule type" value="Genomic_DNA"/>
</dbReference>
<dbReference type="Proteomes" id="UP000001635">
    <property type="component" value="Chromosome"/>
</dbReference>
<gene>
    <name evidence="1" type="ordered locus">Cycma_1596</name>
</gene>
<dbReference type="RefSeq" id="WP_014019647.1">
    <property type="nucleotide sequence ID" value="NC_015914.1"/>
</dbReference>
<dbReference type="KEGG" id="cmr:Cycma_1596"/>
<dbReference type="eggNOG" id="ENOG502Z857">
    <property type="taxonomic scope" value="Bacteria"/>
</dbReference>
<proteinExistence type="predicted"/>
<evidence type="ECO:0000313" key="1">
    <source>
        <dbReference type="EMBL" id="AEL25352.1"/>
    </source>
</evidence>
<sequence>MMINIPPQGRQIQYVKNFQDLVSIPFHGNTNALCWTRELIGDFSEIVNLVTLDENMAELHPDELLELQLTEQGQRAREILLHDLKVLKAHGASPTLNVIQSYERDDSYLFFPTDVYSFHVDRAPIPVDTFLCTYYGEPSEILPNSQAEQKVLVPEIREELKKLYDGGAGYFESFLSEQFFDLHYLAKANAQPISLGLGHLCRLATDHPNSKVPPCIHRAPQEKNGQKRLLLIC</sequence>
<dbReference type="AlphaFoldDB" id="G0J5Q1"/>